<organism evidence="1 2">
    <name type="scientific">Paenibacillus flagellatus</name>
    <dbReference type="NCBI Taxonomy" id="2211139"/>
    <lineage>
        <taxon>Bacteria</taxon>
        <taxon>Bacillati</taxon>
        <taxon>Bacillota</taxon>
        <taxon>Bacilli</taxon>
        <taxon>Bacillales</taxon>
        <taxon>Paenibacillaceae</taxon>
        <taxon>Paenibacillus</taxon>
    </lineage>
</organism>
<name>A0A2V5JZA8_9BACL</name>
<sequence length="128" mass="14453">MTKGAYSMKRWIAFFILIGLVLVTGCSDRFAFAGKSEFWSVACSISPKGKTYEIRYIGDKGKTGSVVRYQFENSENFKDKGEATPKSASKLVIRGSSTLDKPYVVEKEFTLRIQWDGGEEEIRLTKDE</sequence>
<accession>A0A2V5JZA8</accession>
<dbReference type="AlphaFoldDB" id="A0A2V5JZA8"/>
<protein>
    <submittedName>
        <fullName evidence="1">Uncharacterized protein</fullName>
    </submittedName>
</protein>
<evidence type="ECO:0000313" key="2">
    <source>
        <dbReference type="Proteomes" id="UP000247476"/>
    </source>
</evidence>
<comment type="caution">
    <text evidence="1">The sequence shown here is derived from an EMBL/GenBank/DDBJ whole genome shotgun (WGS) entry which is preliminary data.</text>
</comment>
<gene>
    <name evidence="1" type="ORF">DLM86_22140</name>
</gene>
<dbReference type="Proteomes" id="UP000247476">
    <property type="component" value="Unassembled WGS sequence"/>
</dbReference>
<reference evidence="1 2" key="1">
    <citation type="submission" date="2018-05" db="EMBL/GenBank/DDBJ databases">
        <title>Paenibacillus flagellatus sp. nov., isolated from selenium mineral soil.</title>
        <authorList>
            <person name="Dai X."/>
        </authorList>
    </citation>
    <scope>NUCLEOTIDE SEQUENCE [LARGE SCALE GENOMIC DNA]</scope>
    <source>
        <strain evidence="1 2">DXL2</strain>
    </source>
</reference>
<evidence type="ECO:0000313" key="1">
    <source>
        <dbReference type="EMBL" id="PYI52178.1"/>
    </source>
</evidence>
<keyword evidence="2" id="KW-1185">Reference proteome</keyword>
<dbReference type="EMBL" id="QJVJ01000010">
    <property type="protein sequence ID" value="PYI52178.1"/>
    <property type="molecule type" value="Genomic_DNA"/>
</dbReference>
<proteinExistence type="predicted"/>
<dbReference type="PROSITE" id="PS51257">
    <property type="entry name" value="PROKAR_LIPOPROTEIN"/>
    <property type="match status" value="1"/>
</dbReference>